<name>A0A6B7Q295_9PSED</name>
<dbReference type="EMBL" id="MN310371">
    <property type="protein sequence ID" value="QFX76293.1"/>
    <property type="molecule type" value="Genomic_DNA"/>
</dbReference>
<feature type="region of interest" description="Disordered" evidence="1">
    <location>
        <begin position="285"/>
        <end position="306"/>
    </location>
</feature>
<evidence type="ECO:0000259" key="2">
    <source>
        <dbReference type="Pfam" id="PF18536"/>
    </source>
</evidence>
<evidence type="ECO:0000313" key="3">
    <source>
        <dbReference type="EMBL" id="QFX76293.1"/>
    </source>
</evidence>
<dbReference type="RefSeq" id="WP_023383578.1">
    <property type="nucleotide sequence ID" value="NZ_JAUEGA010000023.1"/>
</dbReference>
<proteinExistence type="predicted"/>
<dbReference type="Gene3D" id="1.20.1260.40">
    <property type="match status" value="1"/>
</dbReference>
<protein>
    <recommendedName>
        <fullName evidence="2">DUF5623 domain-containing protein</fullName>
    </recommendedName>
</protein>
<reference evidence="3" key="1">
    <citation type="submission" date="2019-08" db="EMBL/GenBank/DDBJ databases">
        <authorList>
            <person name="Zhou D."/>
            <person name="Chen F."/>
        </authorList>
    </citation>
    <scope>NUCLEOTIDE SEQUENCE</scope>
    <source>
        <strain evidence="3">QJ20133</strain>
        <plasmid evidence="3">pJ20133-VIM</plasmid>
    </source>
</reference>
<dbReference type="InterPro" id="IPR040531">
    <property type="entry name" value="DUF5623"/>
</dbReference>
<sequence length="430" mass="48974">MATEHTRPTTVARIKRVAKLIKQEKSIPHHAALDEAAQSAGFQNLRHAQSVLGTAKKLHQTFVSFYWKDHGQSPDPFKRGPELRSGRTTLSFLLPLPLTEILPGRSLERTAYLSGFRLEAPDHLELRGDAYSEHDGLRKAQRAALALNFMAVTGFRAPFVNETYGTSLNLSKKADHKSTWYDDESKCIVILDEPYRHLFREEIDWAKEHGFHTVGIRWRGVYSAGETPRLHSVSAALITRSAKKLHALEARLQAEEWTYDSHAYNSQFISPARALSGKRRRARIMPPPQGVERDGAVPCGPGEPGFRSRWRPARRMDLDKHLQVGPILENFPFSMIFSPTSPLIDVRITLNKWFEEEYEDAELPDKQMRQDYYSPAPTPIRGAADVLAGLGVVRQMVSDGYQDCKPKKDLLDRLDRCEEWVRRFAARRNP</sequence>
<feature type="domain" description="DUF5623" evidence="2">
    <location>
        <begin position="310"/>
        <end position="416"/>
    </location>
</feature>
<evidence type="ECO:0000256" key="1">
    <source>
        <dbReference type="SAM" id="MobiDB-lite"/>
    </source>
</evidence>
<dbReference type="Pfam" id="PF18536">
    <property type="entry name" value="DUF5623"/>
    <property type="match status" value="1"/>
</dbReference>
<keyword evidence="3" id="KW-0614">Plasmid</keyword>
<geneLocation type="plasmid" evidence="3">
    <name>pJ20133-VIM</name>
</geneLocation>
<accession>A0A6B7Q295</accession>
<dbReference type="AlphaFoldDB" id="A0A6B7Q295"/>
<organism evidence="3">
    <name type="scientific">Pseudomonas monteilii</name>
    <dbReference type="NCBI Taxonomy" id="76759"/>
    <lineage>
        <taxon>Bacteria</taxon>
        <taxon>Pseudomonadati</taxon>
        <taxon>Pseudomonadota</taxon>
        <taxon>Gammaproteobacteria</taxon>
        <taxon>Pseudomonadales</taxon>
        <taxon>Pseudomonadaceae</taxon>
        <taxon>Pseudomonas</taxon>
    </lineage>
</organism>